<evidence type="ECO:0000313" key="2">
    <source>
        <dbReference type="Proteomes" id="UP000075604"/>
    </source>
</evidence>
<dbReference type="Proteomes" id="UP000075604">
    <property type="component" value="Unassembled WGS sequence"/>
</dbReference>
<evidence type="ECO:0000313" key="1">
    <source>
        <dbReference type="EMBL" id="KYF54302.1"/>
    </source>
</evidence>
<reference evidence="1 2" key="1">
    <citation type="submission" date="2014-02" db="EMBL/GenBank/DDBJ databases">
        <title>The small core and large imbalanced accessory genome model reveals a collaborative survival strategy of Sorangium cellulosum strains in nature.</title>
        <authorList>
            <person name="Han K."/>
            <person name="Peng R."/>
            <person name="Blom J."/>
            <person name="Li Y.-Z."/>
        </authorList>
    </citation>
    <scope>NUCLEOTIDE SEQUENCE [LARGE SCALE GENOMIC DNA]</scope>
    <source>
        <strain evidence="1 2">So0157-18</strain>
    </source>
</reference>
<keyword evidence="1" id="KW-0808">Transferase</keyword>
<dbReference type="AlphaFoldDB" id="A0A150PF68"/>
<proteinExistence type="predicted"/>
<protein>
    <submittedName>
        <fullName evidence="1">Phosphotransferase</fullName>
    </submittedName>
</protein>
<comment type="caution">
    <text evidence="1">The sequence shown here is derived from an EMBL/GenBank/DDBJ whole genome shotgun (WGS) entry which is preliminary data.</text>
</comment>
<dbReference type="SUPFAM" id="SSF52540">
    <property type="entry name" value="P-loop containing nucleoside triphosphate hydrolases"/>
    <property type="match status" value="1"/>
</dbReference>
<dbReference type="Pfam" id="PF13671">
    <property type="entry name" value="AAA_33"/>
    <property type="match status" value="1"/>
</dbReference>
<dbReference type="GO" id="GO:0016740">
    <property type="term" value="F:transferase activity"/>
    <property type="evidence" value="ECO:0007669"/>
    <property type="project" value="UniProtKB-KW"/>
</dbReference>
<accession>A0A150PF68</accession>
<organism evidence="1 2">
    <name type="scientific">Sorangium cellulosum</name>
    <name type="common">Polyangium cellulosum</name>
    <dbReference type="NCBI Taxonomy" id="56"/>
    <lineage>
        <taxon>Bacteria</taxon>
        <taxon>Pseudomonadati</taxon>
        <taxon>Myxococcota</taxon>
        <taxon>Polyangia</taxon>
        <taxon>Polyangiales</taxon>
        <taxon>Polyangiaceae</taxon>
        <taxon>Sorangium</taxon>
    </lineage>
</organism>
<gene>
    <name evidence="1" type="ORF">BE04_15465</name>
</gene>
<sequence length="190" mass="20664">MTASGSLPESPSIVLITGLMASGKSTVAQRLAERLPRSVHLRGDVFRRMIVGGRAEMSFELSEEAERQLRLRYRVAAAAADLYLEAGFTVVHQDIILGAGLAEVVRCYAHRPLHVVVLCPRPAVVAAREAGRAKRGYQDASAVLDFDRVLREETPRLGLWLDTSDLTVEETVNEILGRLGDARVDGEGGS</sequence>
<name>A0A150PF68_SORCE</name>
<dbReference type="InterPro" id="IPR027417">
    <property type="entry name" value="P-loop_NTPase"/>
</dbReference>
<dbReference type="Gene3D" id="3.40.50.300">
    <property type="entry name" value="P-loop containing nucleotide triphosphate hydrolases"/>
    <property type="match status" value="1"/>
</dbReference>
<dbReference type="EMBL" id="JELX01002781">
    <property type="protein sequence ID" value="KYF54302.1"/>
    <property type="molecule type" value="Genomic_DNA"/>
</dbReference>